<dbReference type="InterPro" id="IPR015917">
    <property type="entry name" value="Pept_C14A"/>
</dbReference>
<proteinExistence type="inferred from homology"/>
<feature type="domain" description="Caspase family p10" evidence="6">
    <location>
        <begin position="170"/>
        <end position="228"/>
    </location>
</feature>
<dbReference type="WBParaSite" id="SBAD_0001022001-mRNA-1">
    <property type="protein sequence ID" value="SBAD_0001022001-mRNA-1"/>
    <property type="gene ID" value="SBAD_0001022001"/>
</dbReference>
<dbReference type="PROSITE" id="PS50207">
    <property type="entry name" value="CASPASE_P10"/>
    <property type="match status" value="1"/>
</dbReference>
<name>A0A183J1X1_9BILA</name>
<protein>
    <submittedName>
        <fullName evidence="10">CASPASE_P20 domain-containing protein</fullName>
    </submittedName>
</protein>
<evidence type="ECO:0000313" key="8">
    <source>
        <dbReference type="EMBL" id="VDP26819.1"/>
    </source>
</evidence>
<evidence type="ECO:0000256" key="2">
    <source>
        <dbReference type="ARBA" id="ARBA00022670"/>
    </source>
</evidence>
<dbReference type="PANTHER" id="PTHR47901">
    <property type="entry name" value="CASPASE RECRUITMENT DOMAIN-CONTAINING PROTEIN 18"/>
    <property type="match status" value="1"/>
</dbReference>
<dbReference type="GO" id="GO:0004197">
    <property type="term" value="F:cysteine-type endopeptidase activity"/>
    <property type="evidence" value="ECO:0007669"/>
    <property type="project" value="InterPro"/>
</dbReference>
<keyword evidence="9" id="KW-1185">Reference proteome</keyword>
<keyword evidence="2" id="KW-0645">Protease</keyword>
<dbReference type="PROSITE" id="PS01122">
    <property type="entry name" value="CASPASE_CYS"/>
    <property type="match status" value="1"/>
</dbReference>
<dbReference type="GO" id="GO:0006915">
    <property type="term" value="P:apoptotic process"/>
    <property type="evidence" value="ECO:0007669"/>
    <property type="project" value="UniProtKB-KW"/>
</dbReference>
<evidence type="ECO:0000256" key="5">
    <source>
        <dbReference type="RuleBase" id="RU003971"/>
    </source>
</evidence>
<dbReference type="InterPro" id="IPR001309">
    <property type="entry name" value="Pept_C14_p20"/>
</dbReference>
<dbReference type="InterPro" id="IPR002398">
    <property type="entry name" value="Pept_C14"/>
</dbReference>
<evidence type="ECO:0000259" key="6">
    <source>
        <dbReference type="PROSITE" id="PS50207"/>
    </source>
</evidence>
<dbReference type="PANTHER" id="PTHR47901:SF8">
    <property type="entry name" value="CASPASE-3"/>
    <property type="match status" value="1"/>
</dbReference>
<evidence type="ECO:0000313" key="9">
    <source>
        <dbReference type="Proteomes" id="UP000270296"/>
    </source>
</evidence>
<dbReference type="EMBL" id="UZAM01013284">
    <property type="protein sequence ID" value="VDP26819.1"/>
    <property type="molecule type" value="Genomic_DNA"/>
</dbReference>
<dbReference type="Gene3D" id="3.40.50.1460">
    <property type="match status" value="1"/>
</dbReference>
<dbReference type="Proteomes" id="UP000270296">
    <property type="component" value="Unassembled WGS sequence"/>
</dbReference>
<feature type="domain" description="Caspase family p20" evidence="7">
    <location>
        <begin position="21"/>
        <end position="141"/>
    </location>
</feature>
<dbReference type="SMART" id="SM00115">
    <property type="entry name" value="CASc"/>
    <property type="match status" value="1"/>
</dbReference>
<dbReference type="AlphaFoldDB" id="A0A183J1X1"/>
<reference evidence="10" key="1">
    <citation type="submission" date="2016-06" db="UniProtKB">
        <authorList>
            <consortium name="WormBaseParasite"/>
        </authorList>
    </citation>
    <scope>IDENTIFICATION</scope>
</reference>
<dbReference type="PROSITE" id="PS50208">
    <property type="entry name" value="CASPASE_P20"/>
    <property type="match status" value="1"/>
</dbReference>
<dbReference type="CDD" id="cd00032">
    <property type="entry name" value="CASc"/>
    <property type="match status" value="1"/>
</dbReference>
<gene>
    <name evidence="8" type="ORF">SBAD_LOCUS9869</name>
</gene>
<dbReference type="Pfam" id="PF00656">
    <property type="entry name" value="Peptidase_C14"/>
    <property type="match status" value="1"/>
</dbReference>
<sequence length="266" mass="30869">MLRAWRLWHLHMHFYRHLSKPKGHALIINNRVFHCRLPERFGTDTDCRNMRSLLEGLGYVVQVHNNLKGKTMIRFSQKPELRKSDSAAVVLLSHGEDGRIYGVDGSLLSVQHIISYLDNDRCLALINKPKLFFIQACRGGMNFFLNVSVAHRTETVLFQFDCIAFEERDSSGKLPRRSDMLIAYATLPGFVSWRNSLHGSWFIQSICQIFAQYACEEDILNLLTRVMRFSKIGSYLFSPEMTLWCLSKRNTDYLYCLRCSSCSERP</sequence>
<dbReference type="OrthoDB" id="6114029at2759"/>
<keyword evidence="4" id="KW-0378">Hydrolase</keyword>
<dbReference type="InterPro" id="IPR011600">
    <property type="entry name" value="Pept_C14_caspase"/>
</dbReference>
<evidence type="ECO:0000259" key="7">
    <source>
        <dbReference type="PROSITE" id="PS50208"/>
    </source>
</evidence>
<evidence type="ECO:0000313" key="10">
    <source>
        <dbReference type="WBParaSite" id="SBAD_0001022001-mRNA-1"/>
    </source>
</evidence>
<dbReference type="InterPro" id="IPR033139">
    <property type="entry name" value="Caspase_cys_AS"/>
</dbReference>
<evidence type="ECO:0000256" key="1">
    <source>
        <dbReference type="ARBA" id="ARBA00010134"/>
    </source>
</evidence>
<dbReference type="PRINTS" id="PR00376">
    <property type="entry name" value="IL1BCENZYME"/>
</dbReference>
<accession>A0A183J1X1</accession>
<reference evidence="8 9" key="2">
    <citation type="submission" date="2018-11" db="EMBL/GenBank/DDBJ databases">
        <authorList>
            <consortium name="Pathogen Informatics"/>
        </authorList>
    </citation>
    <scope>NUCLEOTIDE SEQUENCE [LARGE SCALE GENOMIC DNA]</scope>
</reference>
<comment type="similarity">
    <text evidence="1 5">Belongs to the peptidase C14A family.</text>
</comment>
<evidence type="ECO:0000256" key="3">
    <source>
        <dbReference type="ARBA" id="ARBA00022703"/>
    </source>
</evidence>
<keyword evidence="3" id="KW-0053">Apoptosis</keyword>
<evidence type="ECO:0000256" key="4">
    <source>
        <dbReference type="ARBA" id="ARBA00022801"/>
    </source>
</evidence>
<dbReference type="SUPFAM" id="SSF52129">
    <property type="entry name" value="Caspase-like"/>
    <property type="match status" value="1"/>
</dbReference>
<dbReference type="InterPro" id="IPR002138">
    <property type="entry name" value="Pept_C14_p10"/>
</dbReference>
<organism evidence="10">
    <name type="scientific">Soboliphyme baturini</name>
    <dbReference type="NCBI Taxonomy" id="241478"/>
    <lineage>
        <taxon>Eukaryota</taxon>
        <taxon>Metazoa</taxon>
        <taxon>Ecdysozoa</taxon>
        <taxon>Nematoda</taxon>
        <taxon>Enoplea</taxon>
        <taxon>Dorylaimia</taxon>
        <taxon>Dioctophymatida</taxon>
        <taxon>Dioctophymatoidea</taxon>
        <taxon>Soboliphymatidae</taxon>
        <taxon>Soboliphyme</taxon>
    </lineage>
</organism>
<dbReference type="InterPro" id="IPR029030">
    <property type="entry name" value="Caspase-like_dom_sf"/>
</dbReference>
<dbReference type="GO" id="GO:0006508">
    <property type="term" value="P:proteolysis"/>
    <property type="evidence" value="ECO:0007669"/>
    <property type="project" value="UniProtKB-KW"/>
</dbReference>